<feature type="compositionally biased region" description="Acidic residues" evidence="1">
    <location>
        <begin position="119"/>
        <end position="139"/>
    </location>
</feature>
<dbReference type="OrthoDB" id="3173670at2759"/>
<feature type="region of interest" description="Disordered" evidence="1">
    <location>
        <begin position="113"/>
        <end position="152"/>
    </location>
</feature>
<evidence type="ECO:0000313" key="2">
    <source>
        <dbReference type="EMBL" id="TFY54334.1"/>
    </source>
</evidence>
<sequence>MPPRAPPKIFQILVKTHKVTVFLSLPNTTPIATVKDETLSALSADVAQGLDFPSIQSTDDFVISKEVKENKRSTGKYQQLDDGQLLRDVASNWEVLFVQFKDPSGNILPVTVSIPSITDDGEEEAPPESDNGMDVDAPTESDRKGKRKAPPT</sequence>
<evidence type="ECO:0000256" key="1">
    <source>
        <dbReference type="SAM" id="MobiDB-lite"/>
    </source>
</evidence>
<accession>A0A4Y9XVQ2</accession>
<evidence type="ECO:0000313" key="3">
    <source>
        <dbReference type="Proteomes" id="UP000298327"/>
    </source>
</evidence>
<dbReference type="Proteomes" id="UP000298327">
    <property type="component" value="Unassembled WGS sequence"/>
</dbReference>
<comment type="caution">
    <text evidence="2">The sequence shown here is derived from an EMBL/GenBank/DDBJ whole genome shotgun (WGS) entry which is preliminary data.</text>
</comment>
<organism evidence="2 3">
    <name type="scientific">Dentipellis fragilis</name>
    <dbReference type="NCBI Taxonomy" id="205917"/>
    <lineage>
        <taxon>Eukaryota</taxon>
        <taxon>Fungi</taxon>
        <taxon>Dikarya</taxon>
        <taxon>Basidiomycota</taxon>
        <taxon>Agaricomycotina</taxon>
        <taxon>Agaricomycetes</taxon>
        <taxon>Russulales</taxon>
        <taxon>Hericiaceae</taxon>
        <taxon>Dentipellis</taxon>
    </lineage>
</organism>
<gene>
    <name evidence="2" type="ORF">EVG20_g9747</name>
</gene>
<dbReference type="AlphaFoldDB" id="A0A4Y9XVQ2"/>
<dbReference type="EMBL" id="SEOQ01001038">
    <property type="protein sequence ID" value="TFY54334.1"/>
    <property type="molecule type" value="Genomic_DNA"/>
</dbReference>
<name>A0A4Y9XVQ2_9AGAM</name>
<reference evidence="2 3" key="1">
    <citation type="submission" date="2019-02" db="EMBL/GenBank/DDBJ databases">
        <title>Genome sequencing of the rare red list fungi Dentipellis fragilis.</title>
        <authorList>
            <person name="Buettner E."/>
            <person name="Kellner H."/>
        </authorList>
    </citation>
    <scope>NUCLEOTIDE SEQUENCE [LARGE SCALE GENOMIC DNA]</scope>
    <source>
        <strain evidence="2 3">DSM 105465</strain>
    </source>
</reference>
<protein>
    <submittedName>
        <fullName evidence="2">Uncharacterized protein</fullName>
    </submittedName>
</protein>
<keyword evidence="3" id="KW-1185">Reference proteome</keyword>
<proteinExistence type="predicted"/>